<dbReference type="FunFam" id="3.40.50.10810:FF:000015">
    <property type="entry name" value="lymphoid-specific helicase isoform X1"/>
    <property type="match status" value="1"/>
</dbReference>
<protein>
    <submittedName>
        <fullName evidence="13">Lymphoid-specific helicase-like</fullName>
    </submittedName>
</protein>
<keyword evidence="4" id="KW-0378">Hydrolase</keyword>
<dbReference type="SMART" id="SM00487">
    <property type="entry name" value="DEXDc"/>
    <property type="match status" value="1"/>
</dbReference>
<dbReference type="PROSITE" id="PS51192">
    <property type="entry name" value="HELICASE_ATP_BIND_1"/>
    <property type="match status" value="1"/>
</dbReference>
<name>A0A6P8XWY9_THRPL</name>
<dbReference type="SMART" id="SM00490">
    <property type="entry name" value="HELICc"/>
    <property type="match status" value="1"/>
</dbReference>
<comment type="similarity">
    <text evidence="2">Belongs to the SNF2/RAD54 helicase family.</text>
</comment>
<dbReference type="InParanoid" id="A0A6P8XWY9"/>
<dbReference type="GO" id="GO:0031508">
    <property type="term" value="P:pericentric heterochromatin formation"/>
    <property type="evidence" value="ECO:0007669"/>
    <property type="project" value="TreeGrafter"/>
</dbReference>
<dbReference type="Gene3D" id="3.40.50.10810">
    <property type="entry name" value="Tandem AAA-ATPase domain"/>
    <property type="match status" value="1"/>
</dbReference>
<dbReference type="InterPro" id="IPR038718">
    <property type="entry name" value="SNF2-like_sf"/>
</dbReference>
<dbReference type="PANTHER" id="PTHR47161">
    <property type="entry name" value="LYMPHOID-SPECIFIC HELICASE"/>
    <property type="match status" value="1"/>
</dbReference>
<keyword evidence="5" id="KW-0347">Helicase</keyword>
<evidence type="ECO:0000256" key="7">
    <source>
        <dbReference type="ARBA" id="ARBA00023054"/>
    </source>
</evidence>
<keyword evidence="8" id="KW-0539">Nucleus</keyword>
<evidence type="ECO:0000256" key="5">
    <source>
        <dbReference type="ARBA" id="ARBA00022806"/>
    </source>
</evidence>
<evidence type="ECO:0000256" key="4">
    <source>
        <dbReference type="ARBA" id="ARBA00022801"/>
    </source>
</evidence>
<reference evidence="13" key="1">
    <citation type="submission" date="2025-08" db="UniProtKB">
        <authorList>
            <consortium name="RefSeq"/>
        </authorList>
    </citation>
    <scope>IDENTIFICATION</scope>
    <source>
        <tissue evidence="13">Total insect</tissue>
    </source>
</reference>
<evidence type="ECO:0000256" key="1">
    <source>
        <dbReference type="ARBA" id="ARBA00004123"/>
    </source>
</evidence>
<evidence type="ECO:0000259" key="11">
    <source>
        <dbReference type="PROSITE" id="PS51194"/>
    </source>
</evidence>
<keyword evidence="7" id="KW-0175">Coiled coil</keyword>
<dbReference type="InterPro" id="IPR000330">
    <property type="entry name" value="SNF2_N"/>
</dbReference>
<evidence type="ECO:0000256" key="2">
    <source>
        <dbReference type="ARBA" id="ARBA00007025"/>
    </source>
</evidence>
<proteinExistence type="inferred from homology"/>
<keyword evidence="3" id="KW-0547">Nucleotide-binding</keyword>
<dbReference type="InterPro" id="IPR001650">
    <property type="entry name" value="Helicase_C-like"/>
</dbReference>
<accession>A0A6P8XWY9</accession>
<evidence type="ECO:0000256" key="3">
    <source>
        <dbReference type="ARBA" id="ARBA00022741"/>
    </source>
</evidence>
<dbReference type="RefSeq" id="XP_034231583.1">
    <property type="nucleotide sequence ID" value="XM_034375692.1"/>
</dbReference>
<evidence type="ECO:0000313" key="12">
    <source>
        <dbReference type="Proteomes" id="UP000515158"/>
    </source>
</evidence>
<dbReference type="GO" id="GO:0005721">
    <property type="term" value="C:pericentric heterochromatin"/>
    <property type="evidence" value="ECO:0007669"/>
    <property type="project" value="TreeGrafter"/>
</dbReference>
<dbReference type="Proteomes" id="UP000515158">
    <property type="component" value="Unplaced"/>
</dbReference>
<sequence>MGKDDDPTFSISKEMASHSSLPRSKRNMSDEEYRESIIQRTMHALSVSEEFTQLLVKRMEQNENLQKQLPKSDERSSKGSARGRKRKANNAPSVKSKQPRSNEESVPSGGTTYINAQNLEVSIRQPKLLEGAIMRDYQLDGLEWLVALDLNGANGILADEMGLGKTVQVIALICFLVEMGVGGEAPFLVIGPLSTLHNWVAEFQNFAPKIPVLLYHGNQQQRNLLKGGILKKSTVGKADTYPVIITSYETPLRDKSLRKINWRYLIVDEGHRLKNHKCLLVNELRRFNTTNRLLLTGTPLQNNMTELWSLLNFILPNIVNDIDVFECWFDASFLQASDANEKIVEAEAKDKVVTTLHKILKPFLLRRVKADVGLNLPPKKEIIIYAQMTDWQNRLYSAIVEKTIYKLMGRKEAWEDPYALEKAARRSAKFESSDLEQEVTENDSLNTLRRSTRRTAVPVNSGDYKLLARGIPLSTFRDGPLFCHEDSWGPEESCDKLLEGLAGPDEEFITEVRIRNPVSALRQICNHPYLASFPVIPGTRMLKIDENIIHRSGKLQILDAMLTRLKRNGHKVLIFSNFKIMLDIIEDYFIMKDYQYTRLDGSCDLADRQESIKKFNSEDDVFGFLISTRAGGLGINLVAADTVIIYDSDWNPQCDLQAQDRCHRIGQTKPVAVYRFVVRGTMDEHLVNCAEKKKQLDKVVIQHGKFKNIKKNDVVSLDELRNLLQPKDKTEAVFKNGLVYSEEELDVLCDRNALFSSKLKDEVDAELDDAPSIHLSDIDSTSECSDSQDAISLSSHTTTETNSTDSGFSGSSAF</sequence>
<evidence type="ECO:0000256" key="9">
    <source>
        <dbReference type="SAM" id="MobiDB-lite"/>
    </source>
</evidence>
<dbReference type="Gene3D" id="3.40.50.300">
    <property type="entry name" value="P-loop containing nucleotide triphosphate hydrolases"/>
    <property type="match status" value="2"/>
</dbReference>
<dbReference type="GO" id="GO:0006346">
    <property type="term" value="P:DNA methylation-dependent constitutive heterochromatin formation"/>
    <property type="evidence" value="ECO:0007669"/>
    <property type="project" value="TreeGrafter"/>
</dbReference>
<dbReference type="PROSITE" id="PS51194">
    <property type="entry name" value="HELICASE_CTER"/>
    <property type="match status" value="1"/>
</dbReference>
<evidence type="ECO:0000259" key="10">
    <source>
        <dbReference type="PROSITE" id="PS51192"/>
    </source>
</evidence>
<dbReference type="KEGG" id="tpal:117639784"/>
<dbReference type="Pfam" id="PF00271">
    <property type="entry name" value="Helicase_C"/>
    <property type="match status" value="1"/>
</dbReference>
<dbReference type="GO" id="GO:0016787">
    <property type="term" value="F:hydrolase activity"/>
    <property type="evidence" value="ECO:0007669"/>
    <property type="project" value="UniProtKB-KW"/>
</dbReference>
<evidence type="ECO:0000313" key="13">
    <source>
        <dbReference type="RefSeq" id="XP_034231583.1"/>
    </source>
</evidence>
<dbReference type="AlphaFoldDB" id="A0A6P8XWY9"/>
<feature type="region of interest" description="Disordered" evidence="9">
    <location>
        <begin position="1"/>
        <end position="35"/>
    </location>
</feature>
<dbReference type="SUPFAM" id="SSF52540">
    <property type="entry name" value="P-loop containing nucleoside triphosphate hydrolases"/>
    <property type="match status" value="2"/>
</dbReference>
<feature type="domain" description="Helicase ATP-binding" evidence="10">
    <location>
        <begin position="146"/>
        <end position="317"/>
    </location>
</feature>
<dbReference type="GO" id="GO:0004386">
    <property type="term" value="F:helicase activity"/>
    <property type="evidence" value="ECO:0007669"/>
    <property type="project" value="UniProtKB-KW"/>
</dbReference>
<evidence type="ECO:0000256" key="6">
    <source>
        <dbReference type="ARBA" id="ARBA00022840"/>
    </source>
</evidence>
<dbReference type="PANTHER" id="PTHR47161:SF1">
    <property type="entry name" value="LYMPHOID-SPECIFIC HELICASE"/>
    <property type="match status" value="1"/>
</dbReference>
<dbReference type="GO" id="GO:0005524">
    <property type="term" value="F:ATP binding"/>
    <property type="evidence" value="ECO:0007669"/>
    <property type="project" value="UniProtKB-KW"/>
</dbReference>
<dbReference type="CDD" id="cd18793">
    <property type="entry name" value="SF2_C_SNF"/>
    <property type="match status" value="1"/>
</dbReference>
<dbReference type="GO" id="GO:0044027">
    <property type="term" value="P:negative regulation of gene expression via chromosomal CpG island methylation"/>
    <property type="evidence" value="ECO:0007669"/>
    <property type="project" value="TreeGrafter"/>
</dbReference>
<dbReference type="Pfam" id="PF00176">
    <property type="entry name" value="SNF2-rel_dom"/>
    <property type="match status" value="1"/>
</dbReference>
<feature type="region of interest" description="Disordered" evidence="9">
    <location>
        <begin position="778"/>
        <end position="814"/>
    </location>
</feature>
<dbReference type="InterPro" id="IPR014001">
    <property type="entry name" value="Helicase_ATP-bd"/>
</dbReference>
<feature type="domain" description="Helicase C-terminal" evidence="11">
    <location>
        <begin position="557"/>
        <end position="721"/>
    </location>
</feature>
<comment type="subcellular location">
    <subcellularLocation>
        <location evidence="1">Nucleus</location>
    </subcellularLocation>
</comment>
<feature type="region of interest" description="Disordered" evidence="9">
    <location>
        <begin position="62"/>
        <end position="111"/>
    </location>
</feature>
<dbReference type="InterPro" id="IPR049730">
    <property type="entry name" value="SNF2/RAD54-like_C"/>
</dbReference>
<gene>
    <name evidence="13" type="primary">LOC117639784</name>
</gene>
<dbReference type="InterPro" id="IPR027417">
    <property type="entry name" value="P-loop_NTPase"/>
</dbReference>
<dbReference type="GeneID" id="117639784"/>
<evidence type="ECO:0000256" key="8">
    <source>
        <dbReference type="ARBA" id="ARBA00023242"/>
    </source>
</evidence>
<dbReference type="GO" id="GO:0005634">
    <property type="term" value="C:nucleus"/>
    <property type="evidence" value="ECO:0007669"/>
    <property type="project" value="UniProtKB-SubCell"/>
</dbReference>
<keyword evidence="12" id="KW-1185">Reference proteome</keyword>
<dbReference type="GO" id="GO:0003682">
    <property type="term" value="F:chromatin binding"/>
    <property type="evidence" value="ECO:0007669"/>
    <property type="project" value="TreeGrafter"/>
</dbReference>
<dbReference type="OrthoDB" id="448448at2759"/>
<organism evidence="13">
    <name type="scientific">Thrips palmi</name>
    <name type="common">Melon thrips</name>
    <dbReference type="NCBI Taxonomy" id="161013"/>
    <lineage>
        <taxon>Eukaryota</taxon>
        <taxon>Metazoa</taxon>
        <taxon>Ecdysozoa</taxon>
        <taxon>Arthropoda</taxon>
        <taxon>Hexapoda</taxon>
        <taxon>Insecta</taxon>
        <taxon>Pterygota</taxon>
        <taxon>Neoptera</taxon>
        <taxon>Paraneoptera</taxon>
        <taxon>Thysanoptera</taxon>
        <taxon>Terebrantia</taxon>
        <taxon>Thripoidea</taxon>
        <taxon>Thripidae</taxon>
        <taxon>Thrips</taxon>
    </lineage>
</organism>
<keyword evidence="6" id="KW-0067">ATP-binding</keyword>